<accession>A0ABD5EFA4</accession>
<dbReference type="InterPro" id="IPR010982">
    <property type="entry name" value="Lambda_DNA-bd_dom_sf"/>
</dbReference>
<feature type="domain" description="HTH cro/C1-type" evidence="1">
    <location>
        <begin position="9"/>
        <end position="81"/>
    </location>
</feature>
<comment type="caution">
    <text evidence="2">The sequence shown here is derived from an EMBL/GenBank/DDBJ whole genome shotgun (WGS) entry which is preliminary data.</text>
</comment>
<dbReference type="Pfam" id="PF13560">
    <property type="entry name" value="HTH_31"/>
    <property type="match status" value="1"/>
</dbReference>
<dbReference type="InterPro" id="IPR041413">
    <property type="entry name" value="MLTR_LBD"/>
</dbReference>
<dbReference type="AlphaFoldDB" id="A0ABD5EFA4"/>
<dbReference type="Proteomes" id="UP001183535">
    <property type="component" value="Unassembled WGS sequence"/>
</dbReference>
<name>A0ABD5EFA4_9ACTN</name>
<sequence length="275" mass="30331">MNRKALGLFLRQRREALRPADVGLPEAGPRRTPGLRREEVAVLAHVSTDHYTRLEQARGSAPSRHVLRSVSRALRLDDAEHEHLLALADGVERLPGGPPTDVPEHVRQLIARMPSTVALVRDARCDVLAWNPLARAALASFFGPAPREHNLLRRYFLHPDPAVRHLSGQDESAFAQQAVAALRRTADRFPHDERTRRLVTDLREGSAAFRTLWTRPARPGGRSGVKTVLHPSAGRLTLTYDVLDVPDRDQQILLLTAAPGSPTAASLRALAASVR</sequence>
<evidence type="ECO:0000313" key="3">
    <source>
        <dbReference type="Proteomes" id="UP001183535"/>
    </source>
</evidence>
<dbReference type="SUPFAM" id="SSF47413">
    <property type="entry name" value="lambda repressor-like DNA-binding domains"/>
    <property type="match status" value="1"/>
</dbReference>
<evidence type="ECO:0000313" key="2">
    <source>
        <dbReference type="EMBL" id="MDT0433270.1"/>
    </source>
</evidence>
<dbReference type="PANTHER" id="PTHR35010:SF2">
    <property type="entry name" value="BLL4672 PROTEIN"/>
    <property type="match status" value="1"/>
</dbReference>
<evidence type="ECO:0000259" key="1">
    <source>
        <dbReference type="SMART" id="SM00530"/>
    </source>
</evidence>
<dbReference type="Gene3D" id="1.10.260.40">
    <property type="entry name" value="lambda repressor-like DNA-binding domains"/>
    <property type="match status" value="1"/>
</dbReference>
<dbReference type="Gene3D" id="3.30.450.180">
    <property type="match status" value="1"/>
</dbReference>
<protein>
    <submittedName>
        <fullName evidence="2">Helix-turn-helix transcriptional regulator</fullName>
    </submittedName>
</protein>
<keyword evidence="3" id="KW-1185">Reference proteome</keyword>
<reference evidence="3" key="1">
    <citation type="submission" date="2023-07" db="EMBL/GenBank/DDBJ databases">
        <title>30 novel species of actinomycetes from the DSMZ collection.</title>
        <authorList>
            <person name="Nouioui I."/>
        </authorList>
    </citation>
    <scope>NUCLEOTIDE SEQUENCE [LARGE SCALE GENOMIC DNA]</scope>
    <source>
        <strain evidence="3">DSM 41981</strain>
    </source>
</reference>
<proteinExistence type="predicted"/>
<organism evidence="2 3">
    <name type="scientific">Streptomyces doudnae</name>
    <dbReference type="NCBI Taxonomy" id="3075536"/>
    <lineage>
        <taxon>Bacteria</taxon>
        <taxon>Bacillati</taxon>
        <taxon>Actinomycetota</taxon>
        <taxon>Actinomycetes</taxon>
        <taxon>Kitasatosporales</taxon>
        <taxon>Streptomycetaceae</taxon>
        <taxon>Streptomyces</taxon>
    </lineage>
</organism>
<dbReference type="EMBL" id="JAVRES010000001">
    <property type="protein sequence ID" value="MDT0433270.1"/>
    <property type="molecule type" value="Genomic_DNA"/>
</dbReference>
<dbReference type="InterPro" id="IPR001387">
    <property type="entry name" value="Cro/C1-type_HTH"/>
</dbReference>
<dbReference type="Pfam" id="PF17765">
    <property type="entry name" value="MLTR_LBD"/>
    <property type="match status" value="1"/>
</dbReference>
<dbReference type="RefSeq" id="WP_093834367.1">
    <property type="nucleotide sequence ID" value="NZ_JAVRES010000001.1"/>
</dbReference>
<dbReference type="PANTHER" id="PTHR35010">
    <property type="entry name" value="BLL4672 PROTEIN-RELATED"/>
    <property type="match status" value="1"/>
</dbReference>
<gene>
    <name evidence="2" type="ORF">RM877_01060</name>
</gene>
<dbReference type="SMART" id="SM00530">
    <property type="entry name" value="HTH_XRE"/>
    <property type="match status" value="1"/>
</dbReference>
<dbReference type="CDD" id="cd00093">
    <property type="entry name" value="HTH_XRE"/>
    <property type="match status" value="1"/>
</dbReference>